<dbReference type="InterPro" id="IPR006631">
    <property type="entry name" value="DM4_12"/>
</dbReference>
<organism evidence="1 2">
    <name type="scientific">Aromia moschata</name>
    <dbReference type="NCBI Taxonomy" id="1265417"/>
    <lineage>
        <taxon>Eukaryota</taxon>
        <taxon>Metazoa</taxon>
        <taxon>Ecdysozoa</taxon>
        <taxon>Arthropoda</taxon>
        <taxon>Hexapoda</taxon>
        <taxon>Insecta</taxon>
        <taxon>Pterygota</taxon>
        <taxon>Neoptera</taxon>
        <taxon>Endopterygota</taxon>
        <taxon>Coleoptera</taxon>
        <taxon>Polyphaga</taxon>
        <taxon>Cucujiformia</taxon>
        <taxon>Chrysomeloidea</taxon>
        <taxon>Cerambycidae</taxon>
        <taxon>Cerambycinae</taxon>
        <taxon>Callichromatini</taxon>
        <taxon>Aromia</taxon>
    </lineage>
</organism>
<dbReference type="PANTHER" id="PTHR21398">
    <property type="entry name" value="AGAP007094-PA"/>
    <property type="match status" value="1"/>
</dbReference>
<dbReference type="PANTHER" id="PTHR21398:SF4">
    <property type="entry name" value="AGAP002980-PA"/>
    <property type="match status" value="1"/>
</dbReference>
<dbReference type="AlphaFoldDB" id="A0AAV8YX96"/>
<protein>
    <submittedName>
        <fullName evidence="1">Uncharacterized protein</fullName>
    </submittedName>
</protein>
<keyword evidence="2" id="KW-1185">Reference proteome</keyword>
<proteinExistence type="predicted"/>
<sequence>MVGEFTYGLTVPLVLPRRSINFSLCAQVNYNMPYALSNFVPNTIATRDGNSFLDISRKKFYKYVITYLDSFGLDGEQCLLRSICEIAETPMHIKEEDTLLEKVVHYIFTPSLEMSMSNHNLTHKPHLKFAEKLLLAEKVGFSRGHCSEEYSDCIVSIVDLFSSKYII</sequence>
<name>A0AAV8YX96_9CUCU</name>
<dbReference type="EMBL" id="JAPWTK010000031">
    <property type="protein sequence ID" value="KAJ8956344.1"/>
    <property type="molecule type" value="Genomic_DNA"/>
</dbReference>
<evidence type="ECO:0000313" key="1">
    <source>
        <dbReference type="EMBL" id="KAJ8956344.1"/>
    </source>
</evidence>
<reference evidence="1" key="1">
    <citation type="journal article" date="2023" name="Insect Mol. Biol.">
        <title>Genome sequencing provides insights into the evolution of gene families encoding plant cell wall-degrading enzymes in longhorned beetles.</title>
        <authorList>
            <person name="Shin N.R."/>
            <person name="Okamura Y."/>
            <person name="Kirsch R."/>
            <person name="Pauchet Y."/>
        </authorList>
    </citation>
    <scope>NUCLEOTIDE SEQUENCE</scope>
    <source>
        <strain evidence="1">AMC_N1</strain>
    </source>
</reference>
<dbReference type="Pfam" id="PF07841">
    <property type="entry name" value="DM4_12"/>
    <property type="match status" value="1"/>
</dbReference>
<gene>
    <name evidence="1" type="ORF">NQ318_015082</name>
</gene>
<comment type="caution">
    <text evidence="1">The sequence shown here is derived from an EMBL/GenBank/DDBJ whole genome shotgun (WGS) entry which is preliminary data.</text>
</comment>
<dbReference type="SMART" id="SM00718">
    <property type="entry name" value="DM4_12"/>
    <property type="match status" value="1"/>
</dbReference>
<evidence type="ECO:0000313" key="2">
    <source>
        <dbReference type="Proteomes" id="UP001162162"/>
    </source>
</evidence>
<accession>A0AAV8YX96</accession>
<dbReference type="Proteomes" id="UP001162162">
    <property type="component" value="Unassembled WGS sequence"/>
</dbReference>